<reference evidence="5 6" key="1">
    <citation type="submission" date="2024-10" db="EMBL/GenBank/DDBJ databases">
        <title>The Natural Products Discovery Center: Release of the First 8490 Sequenced Strains for Exploring Actinobacteria Biosynthetic Diversity.</title>
        <authorList>
            <person name="Kalkreuter E."/>
            <person name="Kautsar S.A."/>
            <person name="Yang D."/>
            <person name="Bader C.D."/>
            <person name="Teijaro C.N."/>
            <person name="Fluegel L."/>
            <person name="Davis C.M."/>
            <person name="Simpson J.R."/>
            <person name="Lauterbach L."/>
            <person name="Steele A.D."/>
            <person name="Gui C."/>
            <person name="Meng S."/>
            <person name="Li G."/>
            <person name="Viehrig K."/>
            <person name="Ye F."/>
            <person name="Su P."/>
            <person name="Kiefer A.F."/>
            <person name="Nichols A."/>
            <person name="Cepeda A.J."/>
            <person name="Yan W."/>
            <person name="Fan B."/>
            <person name="Jiang Y."/>
            <person name="Adhikari A."/>
            <person name="Zheng C.-J."/>
            <person name="Schuster L."/>
            <person name="Cowan T.M."/>
            <person name="Smanski M.J."/>
            <person name="Chevrette M.G."/>
            <person name="De Carvalho L.P.S."/>
            <person name="Shen B."/>
        </authorList>
    </citation>
    <scope>NUCLEOTIDE SEQUENCE [LARGE SCALE GENOMIC DNA]</scope>
    <source>
        <strain evidence="5 6">NPDC001390</strain>
    </source>
</reference>
<comment type="similarity">
    <text evidence="1">Belongs to the BlaI transcriptional regulatory family.</text>
</comment>
<keyword evidence="4" id="KW-0804">Transcription</keyword>
<dbReference type="RefSeq" id="WP_387882539.1">
    <property type="nucleotide sequence ID" value="NZ_JBIAWJ010000001.1"/>
</dbReference>
<dbReference type="InterPro" id="IPR036388">
    <property type="entry name" value="WH-like_DNA-bd_sf"/>
</dbReference>
<evidence type="ECO:0000256" key="4">
    <source>
        <dbReference type="ARBA" id="ARBA00023163"/>
    </source>
</evidence>
<proteinExistence type="inferred from homology"/>
<evidence type="ECO:0000313" key="6">
    <source>
        <dbReference type="Proteomes" id="UP001602058"/>
    </source>
</evidence>
<dbReference type="InterPro" id="IPR036390">
    <property type="entry name" value="WH_DNA-bd_sf"/>
</dbReference>
<sequence length="118" mass="13253">MARGTLESDVMDVLWRAKRPLPVRAVLDPLNSTRPEQLAYTTVMTVLSRLADKGVLERTRHGRGFVYAPTAEDEAGLAVREVLRRYGDAAVAHFVSVPATDPKAKERLRRLLEQREEA</sequence>
<dbReference type="EMBL" id="JBIAWJ010000001">
    <property type="protein sequence ID" value="MFF4520013.1"/>
    <property type="molecule type" value="Genomic_DNA"/>
</dbReference>
<protein>
    <submittedName>
        <fullName evidence="5">BlaI/MecI/CopY family transcriptional regulator</fullName>
    </submittedName>
</protein>
<comment type="caution">
    <text evidence="5">The sequence shown here is derived from an EMBL/GenBank/DDBJ whole genome shotgun (WGS) entry which is preliminary data.</text>
</comment>
<keyword evidence="6" id="KW-1185">Reference proteome</keyword>
<accession>A0ABW6U985</accession>
<gene>
    <name evidence="5" type="ORF">ACFY1D_00845</name>
</gene>
<evidence type="ECO:0000313" key="5">
    <source>
        <dbReference type="EMBL" id="MFF4520013.1"/>
    </source>
</evidence>
<evidence type="ECO:0000256" key="2">
    <source>
        <dbReference type="ARBA" id="ARBA00023015"/>
    </source>
</evidence>
<keyword evidence="3" id="KW-0238">DNA-binding</keyword>
<evidence type="ECO:0000256" key="3">
    <source>
        <dbReference type="ARBA" id="ARBA00023125"/>
    </source>
</evidence>
<evidence type="ECO:0000256" key="1">
    <source>
        <dbReference type="ARBA" id="ARBA00011046"/>
    </source>
</evidence>
<keyword evidence="2" id="KW-0805">Transcription regulation</keyword>
<organism evidence="5 6">
    <name type="scientific">Streptomyces bluensis</name>
    <dbReference type="NCBI Taxonomy" id="33897"/>
    <lineage>
        <taxon>Bacteria</taxon>
        <taxon>Bacillati</taxon>
        <taxon>Actinomycetota</taxon>
        <taxon>Actinomycetes</taxon>
        <taxon>Kitasatosporales</taxon>
        <taxon>Streptomycetaceae</taxon>
        <taxon>Streptomyces</taxon>
    </lineage>
</organism>
<dbReference type="Proteomes" id="UP001602058">
    <property type="component" value="Unassembled WGS sequence"/>
</dbReference>
<dbReference type="SUPFAM" id="SSF46785">
    <property type="entry name" value="Winged helix' DNA-binding domain"/>
    <property type="match status" value="1"/>
</dbReference>
<name>A0ABW6U985_9ACTN</name>
<dbReference type="InterPro" id="IPR005650">
    <property type="entry name" value="BlaI_family"/>
</dbReference>
<dbReference type="Gene3D" id="1.10.10.10">
    <property type="entry name" value="Winged helix-like DNA-binding domain superfamily/Winged helix DNA-binding domain"/>
    <property type="match status" value="1"/>
</dbReference>
<dbReference type="Pfam" id="PF03965">
    <property type="entry name" value="Penicillinase_R"/>
    <property type="match status" value="1"/>
</dbReference>